<dbReference type="Pfam" id="PF00176">
    <property type="entry name" value="SNF2-rel_dom"/>
    <property type="match status" value="1"/>
</dbReference>
<evidence type="ECO:0000256" key="1">
    <source>
        <dbReference type="ARBA" id="ARBA00022801"/>
    </source>
</evidence>
<keyword evidence="1" id="KW-0378">Hydrolase</keyword>
<evidence type="ECO:0000313" key="9">
    <source>
        <dbReference type="Proteomes" id="UP000282060"/>
    </source>
</evidence>
<evidence type="ECO:0000259" key="5">
    <source>
        <dbReference type="PROSITE" id="PS50966"/>
    </source>
</evidence>
<evidence type="ECO:0000256" key="4">
    <source>
        <dbReference type="SAM" id="MobiDB-lite"/>
    </source>
</evidence>
<feature type="domain" description="SWIM-type" evidence="5">
    <location>
        <begin position="87"/>
        <end position="115"/>
    </location>
</feature>
<keyword evidence="2 8" id="KW-0067">ATP-binding</keyword>
<dbReference type="PROSITE" id="PS51192">
    <property type="entry name" value="HELICASE_ATP_BIND_1"/>
    <property type="match status" value="1"/>
</dbReference>
<organism evidence="8 9">
    <name type="scientific">Shewanella atlantica</name>
    <dbReference type="NCBI Taxonomy" id="271099"/>
    <lineage>
        <taxon>Bacteria</taxon>
        <taxon>Pseudomonadati</taxon>
        <taxon>Pseudomonadota</taxon>
        <taxon>Gammaproteobacteria</taxon>
        <taxon>Alteromonadales</taxon>
        <taxon>Shewanellaceae</taxon>
        <taxon>Shewanella</taxon>
    </lineage>
</organism>
<dbReference type="GO" id="GO:0005524">
    <property type="term" value="F:ATP binding"/>
    <property type="evidence" value="ECO:0007669"/>
    <property type="project" value="InterPro"/>
</dbReference>
<dbReference type="Gene3D" id="3.40.50.300">
    <property type="entry name" value="P-loop containing nucleotide triphosphate hydrolases"/>
    <property type="match status" value="1"/>
</dbReference>
<dbReference type="PANTHER" id="PTHR10799">
    <property type="entry name" value="SNF2/RAD54 HELICASE FAMILY"/>
    <property type="match status" value="1"/>
</dbReference>
<evidence type="ECO:0000313" key="8">
    <source>
        <dbReference type="EMBL" id="RTR33351.1"/>
    </source>
</evidence>
<name>A0A3S0LEA2_9GAMM</name>
<dbReference type="SMART" id="SM00487">
    <property type="entry name" value="DEXDc"/>
    <property type="match status" value="1"/>
</dbReference>
<dbReference type="InterPro" id="IPR000330">
    <property type="entry name" value="SNF2_N"/>
</dbReference>
<dbReference type="PROSITE" id="PS51194">
    <property type="entry name" value="HELICASE_CTER"/>
    <property type="match status" value="1"/>
</dbReference>
<evidence type="ECO:0000256" key="3">
    <source>
        <dbReference type="PROSITE-ProRule" id="PRU00325"/>
    </source>
</evidence>
<keyword evidence="2 8" id="KW-0347">Helicase</keyword>
<evidence type="ECO:0000256" key="2">
    <source>
        <dbReference type="ARBA" id="ARBA00022806"/>
    </source>
</evidence>
<comment type="caution">
    <text evidence="8">The sequence shown here is derived from an EMBL/GenBank/DDBJ whole genome shotgun (WGS) entry which is preliminary data.</text>
</comment>
<dbReference type="InterPro" id="IPR038718">
    <property type="entry name" value="SNF2-like_sf"/>
</dbReference>
<sequence length="1097" mass="124156">MVQLEEYFSQSAIFHGMQLLLAGMLVKSEQSGLVIRAEFKLGDVNAANIQDSTENSTQNRTHKPSGHGSATSINSTYSALDWSAGPVVASTNSHCTCHNEDKACKHLAAIAIDHIAKQYPITPYASDKKRPDTAKRLLRTELNQRFDPYPNMARHRIIYLLSENQDGLYLSVHKGYLSKTGIYSIKSDLGLDVFTKNILPKFVTQADRYLLDKLSTLIERCSEMEKIKQREAVSLNLSELAGLDFIRHLVSTQRCFWKKCSNPALKIEQHYHQDFLDPAPFIEIDTGCYLDLASMSLILISDFFSMPDISPDAEFDWQPQLRITRHHVEFPWDDTLALSLDLANFSLANGVVVYSLSEIFDYAQEVPHCLNLAAEWNIQLSELPLLTSMFESPVWQRFPLGCRLLPSVLSEQMIALYRLSQAGWCIEFDMKNRFSIVKAERWYGDVAQDAGSRNWFDLEIGVEVNGQKINLLPYLVKAIRLGLVDNIEDQDTILMELDSGERLSLPVDRVKQILAVLVELYEARPLSDTETLTLPMHQMTRLAELSSQIKGQQKQWHWQGTTWLNNKAQQLYSYLDSTEHNDFSVTQPDGLNAKLREYQQQGLNWLQFLQNQSFAGILADDMGLGKTIQTLASILLDKESGRLTKPCLVVAPTSLLANWLHEAQTFAPALNVLLWSGPRRHKLGAQVDATDLLITSYGTLQQDAQFWADKHFHLIVLDEAQTIKNARSRIAKVVASLSSTNKLCLTGTPLENHLGELWSLFNFLMPGFLGTYAQFQRLYQFPIEKEQDDERRQALVKRISPFMLRRIKSDVATELPEKTIINEYISLTQEQGDLYETIRLTMSEEVQKAVRLSGIKRNRLAISNALLKLRQVCCHPQLLKLGQSPISQTDGVMALNDRNDNSDVMISFTQEGVEQSLTEFATSSGKLNWLADKLPSMLAEGRRILIFSSFTSMLTLIGELLEQLAITYVELTGKSRDRASLVKRFQQHEVPVFLISLKAGGAGLNLTAADVVIHMDPWWNPAAEQQASDRAHRIGQDKSVFVYKLICKDTVEERIQLLQESKQNLAQSIYQQESASVTEMSGDDWLELLKPITIDES</sequence>
<dbReference type="CDD" id="cd18793">
    <property type="entry name" value="SF2_C_SNF"/>
    <property type="match status" value="1"/>
</dbReference>
<dbReference type="SUPFAM" id="SSF52540">
    <property type="entry name" value="P-loop containing nucleoside triphosphate hydrolases"/>
    <property type="match status" value="2"/>
</dbReference>
<evidence type="ECO:0000259" key="6">
    <source>
        <dbReference type="PROSITE" id="PS51192"/>
    </source>
</evidence>
<keyword evidence="2 8" id="KW-0547">Nucleotide-binding</keyword>
<gene>
    <name evidence="8" type="ORF">EKG39_06290</name>
</gene>
<dbReference type="InterPro" id="IPR049730">
    <property type="entry name" value="SNF2/RAD54-like_C"/>
</dbReference>
<dbReference type="Proteomes" id="UP000282060">
    <property type="component" value="Unassembled WGS sequence"/>
</dbReference>
<proteinExistence type="predicted"/>
<dbReference type="GO" id="GO:0004386">
    <property type="term" value="F:helicase activity"/>
    <property type="evidence" value="ECO:0007669"/>
    <property type="project" value="UniProtKB-KW"/>
</dbReference>
<dbReference type="OrthoDB" id="9760715at2"/>
<protein>
    <submittedName>
        <fullName evidence="8">DEAD/DEAH box helicase</fullName>
    </submittedName>
</protein>
<dbReference type="Gene3D" id="1.20.120.850">
    <property type="entry name" value="SWI2/SNF2 ATPases, N-terminal domain"/>
    <property type="match status" value="1"/>
</dbReference>
<feature type="region of interest" description="Disordered" evidence="4">
    <location>
        <begin position="51"/>
        <end position="70"/>
    </location>
</feature>
<dbReference type="RefSeq" id="WP_126504907.1">
    <property type="nucleotide sequence ID" value="NZ_RXNV01000002.1"/>
</dbReference>
<reference evidence="8 9" key="1">
    <citation type="submission" date="2018-12" db="EMBL/GenBank/DDBJ databases">
        <authorList>
            <person name="Yu L."/>
        </authorList>
    </citation>
    <scope>NUCLEOTIDE SEQUENCE [LARGE SCALE GENOMIC DNA]</scope>
    <source>
        <strain evidence="8 9">HAW-EB5</strain>
    </source>
</reference>
<feature type="domain" description="Helicase C-terminal" evidence="7">
    <location>
        <begin position="926"/>
        <end position="1081"/>
    </location>
</feature>
<dbReference type="Pfam" id="PF00271">
    <property type="entry name" value="Helicase_C"/>
    <property type="match status" value="1"/>
</dbReference>
<accession>A0A3S0LEA2</accession>
<keyword evidence="3" id="KW-0479">Metal-binding</keyword>
<evidence type="ECO:0000259" key="7">
    <source>
        <dbReference type="PROSITE" id="PS51194"/>
    </source>
</evidence>
<dbReference type="Gene3D" id="3.40.50.10810">
    <property type="entry name" value="Tandem AAA-ATPase domain"/>
    <property type="match status" value="1"/>
</dbReference>
<dbReference type="InterPro" id="IPR014001">
    <property type="entry name" value="Helicase_ATP-bd"/>
</dbReference>
<feature type="domain" description="Helicase ATP-binding" evidence="6">
    <location>
        <begin position="607"/>
        <end position="767"/>
    </location>
</feature>
<dbReference type="InterPro" id="IPR007527">
    <property type="entry name" value="Znf_SWIM"/>
</dbReference>
<dbReference type="GO" id="GO:0008270">
    <property type="term" value="F:zinc ion binding"/>
    <property type="evidence" value="ECO:0007669"/>
    <property type="project" value="UniProtKB-KW"/>
</dbReference>
<keyword evidence="9" id="KW-1185">Reference proteome</keyword>
<dbReference type="CDD" id="cd18012">
    <property type="entry name" value="DEXQc_arch_SWI2_SNF2"/>
    <property type="match status" value="1"/>
</dbReference>
<dbReference type="InterPro" id="IPR001650">
    <property type="entry name" value="Helicase_C-like"/>
</dbReference>
<dbReference type="AlphaFoldDB" id="A0A3S0LEA2"/>
<dbReference type="PROSITE" id="PS50966">
    <property type="entry name" value="ZF_SWIM"/>
    <property type="match status" value="1"/>
</dbReference>
<keyword evidence="3" id="KW-0862">Zinc</keyword>
<keyword evidence="3" id="KW-0863">Zinc-finger</keyword>
<dbReference type="InterPro" id="IPR027417">
    <property type="entry name" value="P-loop_NTPase"/>
</dbReference>
<dbReference type="SMART" id="SM00490">
    <property type="entry name" value="HELICc"/>
    <property type="match status" value="1"/>
</dbReference>
<dbReference type="GO" id="GO:0016787">
    <property type="term" value="F:hydrolase activity"/>
    <property type="evidence" value="ECO:0007669"/>
    <property type="project" value="UniProtKB-KW"/>
</dbReference>
<dbReference type="EMBL" id="RXNV01000002">
    <property type="protein sequence ID" value="RTR33351.1"/>
    <property type="molecule type" value="Genomic_DNA"/>
</dbReference>